<gene>
    <name evidence="9 10" type="primary">kdpA</name>
    <name evidence="10" type="ORF">LXT13_11545</name>
</gene>
<evidence type="ECO:0000256" key="6">
    <source>
        <dbReference type="ARBA" id="ARBA00022989"/>
    </source>
</evidence>
<dbReference type="NCBIfam" id="TIGR00680">
    <property type="entry name" value="kdpA"/>
    <property type="match status" value="1"/>
</dbReference>
<dbReference type="PIRSF" id="PIRSF001294">
    <property type="entry name" value="K_ATPaseA"/>
    <property type="match status" value="1"/>
</dbReference>
<keyword evidence="11" id="KW-1185">Reference proteome</keyword>
<feature type="transmembrane region" description="Helical" evidence="9">
    <location>
        <begin position="278"/>
        <end position="298"/>
    </location>
</feature>
<comment type="subcellular location">
    <subcellularLocation>
        <location evidence="9">Cell membrane</location>
        <topology evidence="9">Multi-pass membrane protein</topology>
    </subcellularLocation>
</comment>
<dbReference type="InterPro" id="IPR004623">
    <property type="entry name" value="KdpA"/>
</dbReference>
<keyword evidence="7 9" id="KW-0406">Ion transport</keyword>
<evidence type="ECO:0000256" key="3">
    <source>
        <dbReference type="ARBA" id="ARBA00022538"/>
    </source>
</evidence>
<keyword evidence="8 9" id="KW-0472">Membrane</keyword>
<keyword evidence="6 9" id="KW-1133">Transmembrane helix</keyword>
<reference evidence="10 11" key="1">
    <citation type="submission" date="2021-12" db="EMBL/GenBank/DDBJ databases">
        <title>Genome seq of P8.</title>
        <authorList>
            <person name="Seo T."/>
        </authorList>
    </citation>
    <scope>NUCLEOTIDE SEQUENCE [LARGE SCALE GENOMIC DNA]</scope>
    <source>
        <strain evidence="10 11">P8</strain>
    </source>
</reference>
<organism evidence="10 11">
    <name type="scientific">Pelomonas cellulosilytica</name>
    <dbReference type="NCBI Taxonomy" id="2906762"/>
    <lineage>
        <taxon>Bacteria</taxon>
        <taxon>Pseudomonadati</taxon>
        <taxon>Pseudomonadota</taxon>
        <taxon>Betaproteobacteria</taxon>
        <taxon>Burkholderiales</taxon>
        <taxon>Sphaerotilaceae</taxon>
        <taxon>Roseateles</taxon>
    </lineage>
</organism>
<dbReference type="PANTHER" id="PTHR30607:SF2">
    <property type="entry name" value="POTASSIUM-TRANSPORTING ATPASE POTASSIUM-BINDING SUBUNIT"/>
    <property type="match status" value="1"/>
</dbReference>
<proteinExistence type="inferred from homology"/>
<comment type="subunit">
    <text evidence="9">The system is composed of three essential subunits: KdpA, KdpB and KdpC.</text>
</comment>
<dbReference type="RefSeq" id="WP_233372076.1">
    <property type="nucleotide sequence ID" value="NZ_JAJTWU010000004.1"/>
</dbReference>
<feature type="transmembrane region" description="Helical" evidence="9">
    <location>
        <begin position="455"/>
        <end position="474"/>
    </location>
</feature>
<protein>
    <recommendedName>
        <fullName evidence="9">Potassium-transporting ATPase potassium-binding subunit</fullName>
    </recommendedName>
    <alternativeName>
        <fullName evidence="9">ATP phosphohydrolase [potassium-transporting] A chain</fullName>
    </alternativeName>
    <alternativeName>
        <fullName evidence="9">Potassium-binding and translocating subunit A</fullName>
    </alternativeName>
    <alternativeName>
        <fullName evidence="9">Potassium-translocating ATPase A chain</fullName>
    </alternativeName>
</protein>
<evidence type="ECO:0000313" key="10">
    <source>
        <dbReference type="EMBL" id="MCE4555054.1"/>
    </source>
</evidence>
<keyword evidence="5 9" id="KW-0630">Potassium</keyword>
<comment type="caution">
    <text evidence="10">The sequence shown here is derived from an EMBL/GenBank/DDBJ whole genome shotgun (WGS) entry which is preliminary data.</text>
</comment>
<keyword evidence="4 9" id="KW-0812">Transmembrane</keyword>
<feature type="transmembrane region" description="Helical" evidence="9">
    <location>
        <begin position="310"/>
        <end position="330"/>
    </location>
</feature>
<feature type="transmembrane region" description="Helical" evidence="9">
    <location>
        <begin position="561"/>
        <end position="580"/>
    </location>
</feature>
<feature type="transmembrane region" description="Helical" evidence="9">
    <location>
        <begin position="130"/>
        <end position="152"/>
    </location>
</feature>
<name>A0ABS8XQM7_9BURK</name>
<accession>A0ABS8XQM7</accession>
<evidence type="ECO:0000256" key="5">
    <source>
        <dbReference type="ARBA" id="ARBA00022958"/>
    </source>
</evidence>
<feature type="transmembrane region" description="Helical" evidence="9">
    <location>
        <begin position="407"/>
        <end position="434"/>
    </location>
</feature>
<comment type="function">
    <text evidence="9">Part of the high-affinity ATP-driven potassium transport (or Kdp) system, which catalyzes the hydrolysis of ATP coupled with the electrogenic transport of potassium into the cytoplasm. This subunit binds the extracellular potassium ions and delivers the ions to the membrane domain of KdpB through an intramembrane tunnel.</text>
</comment>
<dbReference type="Proteomes" id="UP001200741">
    <property type="component" value="Unassembled WGS sequence"/>
</dbReference>
<keyword evidence="2 9" id="KW-1003">Cell membrane</keyword>
<dbReference type="PANTHER" id="PTHR30607">
    <property type="entry name" value="POTASSIUM-TRANSPORTING ATPASE A CHAIN"/>
    <property type="match status" value="1"/>
</dbReference>
<feature type="transmembrane region" description="Helical" evidence="9">
    <location>
        <begin position="516"/>
        <end position="540"/>
    </location>
</feature>
<evidence type="ECO:0000313" key="11">
    <source>
        <dbReference type="Proteomes" id="UP001200741"/>
    </source>
</evidence>
<evidence type="ECO:0000256" key="8">
    <source>
        <dbReference type="ARBA" id="ARBA00023136"/>
    </source>
</evidence>
<evidence type="ECO:0000256" key="2">
    <source>
        <dbReference type="ARBA" id="ARBA00022475"/>
    </source>
</evidence>
<feature type="transmembrane region" description="Helical" evidence="9">
    <location>
        <begin position="59"/>
        <end position="80"/>
    </location>
</feature>
<comment type="similarity">
    <text evidence="9">Belongs to the KdpA family.</text>
</comment>
<evidence type="ECO:0000256" key="9">
    <source>
        <dbReference type="HAMAP-Rule" id="MF_00275"/>
    </source>
</evidence>
<keyword evidence="1 9" id="KW-0813">Transport</keyword>
<evidence type="ECO:0000256" key="4">
    <source>
        <dbReference type="ARBA" id="ARBA00022692"/>
    </source>
</evidence>
<dbReference type="EMBL" id="JAJTWU010000004">
    <property type="protein sequence ID" value="MCE4555054.1"/>
    <property type="molecule type" value="Genomic_DNA"/>
</dbReference>
<sequence length="598" mass="62633">MNASACIQLVAFLVVLLALAWPLARWIYAAMEGRIEWLRRIERGILKLAGVDADAEQGWLRYALGLLIFNGLGVVAVYVLQRLQQYLPLNPQAMGAVTPDSAFNTAVSFVTNTNWQGYGGETTMSYLTQMLALTVQNFLSAATGIAVVIALVRGFARHSGKAIGNIWTDLTRATLWVLLPLSLVFALVLAGMGVVQTFKPYQDVTTIEAQSWQEPKVDAAGQPIKGADGQPVMEDKSGQSQSIAVGPVASQLAIKMLGTNGGGFFNANSAHPFENPTAATNALQMLSIFLIPAALCFVMGRQVGDMRQGWALLGAMTAMFVVAVVVATAAEQAGNPHFAKLGVDAVASATQSGGNMEGKEVRFGIEASSLFAVITTSASCGAINAWHDSFTPLGGAVPMVMMQLGEVVFGGVGAGLYGMLVFAILSVFVAGLMIGRTPEYMGKKIEAHEMKMVSLAILLTPLAVLIGTALAVVMEPGKAGIAAPGAHGFSEVLYAMSSAGNNNGSAFGGLSTNTPFYNLLLGLVMWIGRFGVIVPVLAMAGSLAGKKRLAPGEGTLPTHGPLFVVLLIGAVLLVGLLNYVPALALGPVVDHLILWSAQ</sequence>
<feature type="transmembrane region" description="Helical" evidence="9">
    <location>
        <begin position="92"/>
        <end position="110"/>
    </location>
</feature>
<keyword evidence="3 9" id="KW-0633">Potassium transport</keyword>
<dbReference type="HAMAP" id="MF_00275">
    <property type="entry name" value="KdpA"/>
    <property type="match status" value="1"/>
</dbReference>
<feature type="transmembrane region" description="Helical" evidence="9">
    <location>
        <begin position="173"/>
        <end position="195"/>
    </location>
</feature>
<evidence type="ECO:0000256" key="7">
    <source>
        <dbReference type="ARBA" id="ARBA00023065"/>
    </source>
</evidence>
<dbReference type="Pfam" id="PF03814">
    <property type="entry name" value="KdpA"/>
    <property type="match status" value="1"/>
</dbReference>
<evidence type="ECO:0000256" key="1">
    <source>
        <dbReference type="ARBA" id="ARBA00022448"/>
    </source>
</evidence>